<feature type="transmembrane region" description="Helical" evidence="7">
    <location>
        <begin position="111"/>
        <end position="130"/>
    </location>
</feature>
<dbReference type="PANTHER" id="PTHR30193:SF37">
    <property type="entry name" value="INNER MEMBRANE ABC TRANSPORTER PERMEASE PROTEIN YCJO"/>
    <property type="match status" value="1"/>
</dbReference>
<proteinExistence type="inferred from homology"/>
<comment type="similarity">
    <text evidence="7">Belongs to the binding-protein-dependent transport system permease family.</text>
</comment>
<feature type="transmembrane region" description="Helical" evidence="7">
    <location>
        <begin position="158"/>
        <end position="179"/>
    </location>
</feature>
<accession>A0ABV6JCK8</accession>
<comment type="subcellular location">
    <subcellularLocation>
        <location evidence="1 7">Cell membrane</location>
        <topology evidence="1 7">Multi-pass membrane protein</topology>
    </subcellularLocation>
</comment>
<dbReference type="SUPFAM" id="SSF161098">
    <property type="entry name" value="MetI-like"/>
    <property type="match status" value="1"/>
</dbReference>
<feature type="transmembrane region" description="Helical" evidence="7">
    <location>
        <begin position="265"/>
        <end position="290"/>
    </location>
</feature>
<comment type="caution">
    <text evidence="9">The sequence shown here is derived from an EMBL/GenBank/DDBJ whole genome shotgun (WGS) entry which is preliminary data.</text>
</comment>
<feature type="transmembrane region" description="Helical" evidence="7">
    <location>
        <begin position="12"/>
        <end position="38"/>
    </location>
</feature>
<dbReference type="Gene3D" id="1.10.3720.10">
    <property type="entry name" value="MetI-like"/>
    <property type="match status" value="1"/>
</dbReference>
<name>A0ABV6JCK8_9BACL</name>
<dbReference type="PROSITE" id="PS50928">
    <property type="entry name" value="ABC_TM1"/>
    <property type="match status" value="1"/>
</dbReference>
<dbReference type="PANTHER" id="PTHR30193">
    <property type="entry name" value="ABC TRANSPORTER PERMEASE PROTEIN"/>
    <property type="match status" value="1"/>
</dbReference>
<dbReference type="EMBL" id="JBHLVF010000034">
    <property type="protein sequence ID" value="MFC0393634.1"/>
    <property type="molecule type" value="Genomic_DNA"/>
</dbReference>
<keyword evidence="6 7" id="KW-0472">Membrane</keyword>
<evidence type="ECO:0000256" key="4">
    <source>
        <dbReference type="ARBA" id="ARBA00022692"/>
    </source>
</evidence>
<keyword evidence="5 7" id="KW-1133">Transmembrane helix</keyword>
<evidence type="ECO:0000259" key="8">
    <source>
        <dbReference type="PROSITE" id="PS50928"/>
    </source>
</evidence>
<evidence type="ECO:0000256" key="2">
    <source>
        <dbReference type="ARBA" id="ARBA00022448"/>
    </source>
</evidence>
<evidence type="ECO:0000313" key="10">
    <source>
        <dbReference type="Proteomes" id="UP001589818"/>
    </source>
</evidence>
<organism evidence="9 10">
    <name type="scientific">Paenibacillus mendelii</name>
    <dbReference type="NCBI Taxonomy" id="206163"/>
    <lineage>
        <taxon>Bacteria</taxon>
        <taxon>Bacillati</taxon>
        <taxon>Bacillota</taxon>
        <taxon>Bacilli</taxon>
        <taxon>Bacillales</taxon>
        <taxon>Paenibacillaceae</taxon>
        <taxon>Paenibacillus</taxon>
    </lineage>
</organism>
<keyword evidence="10" id="KW-1185">Reference proteome</keyword>
<evidence type="ECO:0000256" key="3">
    <source>
        <dbReference type="ARBA" id="ARBA00022475"/>
    </source>
</evidence>
<evidence type="ECO:0000256" key="7">
    <source>
        <dbReference type="RuleBase" id="RU363032"/>
    </source>
</evidence>
<sequence>MKSFGLRKETVLAYSFLIPILLFYTIFLVIPVVFSFVISLTEWGGFDLESMTFVGLDNYKKIFASDSTFLDPILTNTFVFAFGSVALSFIAAMMVSFLITRLRWQGLWRSIYFLPAVTTIVAIGNVWLYIYNPTNGILNEILTSVGLKPVNFLDNPSIALWAVIAVSGWLGIGGAVLILTAGLKGIPHDYYEAASLEGAGMWRQYFSITLPLLRPTILFVLITSFIGGLQSFTLTLVMTRTGGPGNSTNVGALEMYNQAFSFGNWGVASAMAFVLFVVIFIITMIQLIVFRKGGVESY</sequence>
<dbReference type="InterPro" id="IPR051393">
    <property type="entry name" value="ABC_transporter_permease"/>
</dbReference>
<evidence type="ECO:0000313" key="9">
    <source>
        <dbReference type="EMBL" id="MFC0393634.1"/>
    </source>
</evidence>
<dbReference type="CDD" id="cd06261">
    <property type="entry name" value="TM_PBP2"/>
    <property type="match status" value="1"/>
</dbReference>
<reference evidence="9 10" key="1">
    <citation type="submission" date="2024-09" db="EMBL/GenBank/DDBJ databases">
        <authorList>
            <person name="Sun Q."/>
            <person name="Mori K."/>
        </authorList>
    </citation>
    <scope>NUCLEOTIDE SEQUENCE [LARGE SCALE GENOMIC DNA]</scope>
    <source>
        <strain evidence="9 10">CCM 4839</strain>
    </source>
</reference>
<protein>
    <submittedName>
        <fullName evidence="9">Carbohydrate ABC transporter permease</fullName>
    </submittedName>
</protein>
<feature type="transmembrane region" description="Helical" evidence="7">
    <location>
        <begin position="217"/>
        <end position="238"/>
    </location>
</feature>
<evidence type="ECO:0000256" key="1">
    <source>
        <dbReference type="ARBA" id="ARBA00004651"/>
    </source>
</evidence>
<evidence type="ECO:0000256" key="5">
    <source>
        <dbReference type="ARBA" id="ARBA00022989"/>
    </source>
</evidence>
<dbReference type="InterPro" id="IPR000515">
    <property type="entry name" value="MetI-like"/>
</dbReference>
<dbReference type="Pfam" id="PF00528">
    <property type="entry name" value="BPD_transp_1"/>
    <property type="match status" value="1"/>
</dbReference>
<dbReference type="Proteomes" id="UP001589818">
    <property type="component" value="Unassembled WGS sequence"/>
</dbReference>
<dbReference type="RefSeq" id="WP_204820675.1">
    <property type="nucleotide sequence ID" value="NZ_JANHOF010000008.1"/>
</dbReference>
<gene>
    <name evidence="9" type="ORF">ACFFJ8_19965</name>
</gene>
<dbReference type="InterPro" id="IPR035906">
    <property type="entry name" value="MetI-like_sf"/>
</dbReference>
<keyword evidence="4 7" id="KW-0812">Transmembrane</keyword>
<keyword evidence="3" id="KW-1003">Cell membrane</keyword>
<evidence type="ECO:0000256" key="6">
    <source>
        <dbReference type="ARBA" id="ARBA00023136"/>
    </source>
</evidence>
<keyword evidence="2 7" id="KW-0813">Transport</keyword>
<feature type="transmembrane region" description="Helical" evidence="7">
    <location>
        <begin position="78"/>
        <end position="99"/>
    </location>
</feature>
<feature type="domain" description="ABC transmembrane type-1" evidence="8">
    <location>
        <begin position="74"/>
        <end position="286"/>
    </location>
</feature>